<dbReference type="Pfam" id="PF14054">
    <property type="entry name" value="DUF4249"/>
    <property type="match status" value="1"/>
</dbReference>
<protein>
    <submittedName>
        <fullName evidence="1">DUF4249 domain-containing protein</fullName>
    </submittedName>
</protein>
<gene>
    <name evidence="1" type="ORF">N7E81_11195</name>
</gene>
<name>A0ABY6CVJ8_9BACT</name>
<sequence length="369" mass="41977">MKLIYHFSLIVLMLTFSCVERYEFPITDDGRTGLVVEGFVSDLSYSDIQSMPLDQRYFTITLRESNAISSQSIKPVTGAHVELVSDANEFWDYAESGDGIYTLYYDDLKIDPNKKYKVSITLSDGNSFESSFESAPAVSPVGKTAMIETFETVYETQGGETVITTEEAIQINLDLPVVQPATETLYAKWDFLTTFGVRARFVDSPNDIRYKCWATSIYENPGFLMYQGKGGGVSKMFTVLLTNEELHDGYSTLIRQQSMNKEGFLYWSDIQKQTEQADLFAPPPYNLISNITAVNSDTPVFGYFGVVREQYYRWNFMKSDLSKPFPYPEALTRSCELAFEPSRVCFDCREFSGLGITNNPNQPWWWSAN</sequence>
<organism evidence="1 2">
    <name type="scientific">Reichenbachiella carrageenanivorans</name>
    <dbReference type="NCBI Taxonomy" id="2979869"/>
    <lineage>
        <taxon>Bacteria</taxon>
        <taxon>Pseudomonadati</taxon>
        <taxon>Bacteroidota</taxon>
        <taxon>Cytophagia</taxon>
        <taxon>Cytophagales</taxon>
        <taxon>Reichenbachiellaceae</taxon>
        <taxon>Reichenbachiella</taxon>
    </lineage>
</organism>
<accession>A0ABY6CVJ8</accession>
<reference evidence="1" key="1">
    <citation type="submission" date="2022-10" db="EMBL/GenBank/DDBJ databases">
        <title>Comparative genomics and taxonomic characterization of three novel marine species of genus Reichenbachiella exhibiting antioxidant and polysaccharide degradation activities.</title>
        <authorList>
            <person name="Muhammad N."/>
            <person name="Lee Y.-J."/>
            <person name="Ko J."/>
            <person name="Kim S.-G."/>
        </authorList>
    </citation>
    <scope>NUCLEOTIDE SEQUENCE</scope>
    <source>
        <strain evidence="1">Wsw4-B4</strain>
    </source>
</reference>
<proteinExistence type="predicted"/>
<dbReference type="EMBL" id="CP106735">
    <property type="protein sequence ID" value="UXX77931.1"/>
    <property type="molecule type" value="Genomic_DNA"/>
</dbReference>
<evidence type="ECO:0000313" key="2">
    <source>
        <dbReference type="Proteomes" id="UP001062165"/>
    </source>
</evidence>
<evidence type="ECO:0000313" key="1">
    <source>
        <dbReference type="EMBL" id="UXX77931.1"/>
    </source>
</evidence>
<dbReference type="PROSITE" id="PS51257">
    <property type="entry name" value="PROKAR_LIPOPROTEIN"/>
    <property type="match status" value="1"/>
</dbReference>
<keyword evidence="2" id="KW-1185">Reference proteome</keyword>
<dbReference type="Proteomes" id="UP001062165">
    <property type="component" value="Chromosome"/>
</dbReference>
<dbReference type="RefSeq" id="WP_263049678.1">
    <property type="nucleotide sequence ID" value="NZ_CP106735.1"/>
</dbReference>
<dbReference type="InterPro" id="IPR025345">
    <property type="entry name" value="DUF4249"/>
</dbReference>